<name>A0A4U0YIN9_9GAMM</name>
<evidence type="ECO:0000256" key="2">
    <source>
        <dbReference type="ARBA" id="ARBA00023125"/>
    </source>
</evidence>
<dbReference type="GO" id="GO:0003700">
    <property type="term" value="F:DNA-binding transcription factor activity"/>
    <property type="evidence" value="ECO:0007669"/>
    <property type="project" value="InterPro"/>
</dbReference>
<dbReference type="Gene3D" id="1.10.10.60">
    <property type="entry name" value="Homeodomain-like"/>
    <property type="match status" value="2"/>
</dbReference>
<keyword evidence="2" id="KW-0238">DNA-binding</keyword>
<evidence type="ECO:0000256" key="5">
    <source>
        <dbReference type="ARBA" id="ARBA00037345"/>
    </source>
</evidence>
<organism evidence="7 8">
    <name type="scientific">Halopseudomonas bauzanensis</name>
    <dbReference type="NCBI Taxonomy" id="653930"/>
    <lineage>
        <taxon>Bacteria</taxon>
        <taxon>Pseudomonadati</taxon>
        <taxon>Pseudomonadota</taxon>
        <taxon>Gammaproteobacteria</taxon>
        <taxon>Pseudomonadales</taxon>
        <taxon>Pseudomonadaceae</taxon>
        <taxon>Halopseudomonas</taxon>
    </lineage>
</organism>
<dbReference type="SUPFAM" id="SSF46689">
    <property type="entry name" value="Homeodomain-like"/>
    <property type="match status" value="2"/>
</dbReference>
<keyword evidence="3" id="KW-0010">Activator</keyword>
<feature type="domain" description="HTH araC/xylS-type" evidence="6">
    <location>
        <begin position="105"/>
        <end position="203"/>
    </location>
</feature>
<sequence>MRVFLIIFGMWIEIPKRSQAEENPMNSSAVLAAGAHEQSRQSGVALAATLLELLSIAQSKVELDHQAAQACLSRATALLAASLEREGGSKAESAFRGKLSGWQAKRLISYIEENLDRPIRSSELIRLTGISAGHFFRTFKATFGEAPLAYIARRRVKFAQQMMLTTNHSLCHIALDCGLCDQSHLTRLFRQYVGTTPSKWRQEYVLGSLELTPANADGA</sequence>
<evidence type="ECO:0000256" key="3">
    <source>
        <dbReference type="ARBA" id="ARBA00023159"/>
    </source>
</evidence>
<dbReference type="InterPro" id="IPR050204">
    <property type="entry name" value="AraC_XylS_family_regulators"/>
</dbReference>
<comment type="caution">
    <text evidence="7">The sequence shown here is derived from an EMBL/GenBank/DDBJ whole genome shotgun (WGS) entry which is preliminary data.</text>
</comment>
<dbReference type="GO" id="GO:0043565">
    <property type="term" value="F:sequence-specific DNA binding"/>
    <property type="evidence" value="ECO:0007669"/>
    <property type="project" value="InterPro"/>
</dbReference>
<dbReference type="EMBL" id="SWAV01000010">
    <property type="protein sequence ID" value="TKA89271.1"/>
    <property type="molecule type" value="Genomic_DNA"/>
</dbReference>
<evidence type="ECO:0000313" key="7">
    <source>
        <dbReference type="EMBL" id="TKA89271.1"/>
    </source>
</evidence>
<dbReference type="SMART" id="SM00342">
    <property type="entry name" value="HTH_ARAC"/>
    <property type="match status" value="1"/>
</dbReference>
<evidence type="ECO:0000256" key="1">
    <source>
        <dbReference type="ARBA" id="ARBA00023015"/>
    </source>
</evidence>
<comment type="function">
    <text evidence="5">Regulatory protein of the TOL plasmid xyl operons. XylS activates the xylXYZLTEGFJQKIH operon required for the degradation of toluene, m-xylene and p-xylene.</text>
</comment>
<evidence type="ECO:0000259" key="6">
    <source>
        <dbReference type="PROSITE" id="PS01124"/>
    </source>
</evidence>
<evidence type="ECO:0000313" key="8">
    <source>
        <dbReference type="Proteomes" id="UP000305198"/>
    </source>
</evidence>
<keyword evidence="1" id="KW-0805">Transcription regulation</keyword>
<proteinExistence type="predicted"/>
<dbReference type="Proteomes" id="UP000305198">
    <property type="component" value="Unassembled WGS sequence"/>
</dbReference>
<dbReference type="PANTHER" id="PTHR46796:SF6">
    <property type="entry name" value="ARAC SUBFAMILY"/>
    <property type="match status" value="1"/>
</dbReference>
<dbReference type="PANTHER" id="PTHR46796">
    <property type="entry name" value="HTH-TYPE TRANSCRIPTIONAL ACTIVATOR RHAS-RELATED"/>
    <property type="match status" value="1"/>
</dbReference>
<dbReference type="PROSITE" id="PS01124">
    <property type="entry name" value="HTH_ARAC_FAMILY_2"/>
    <property type="match status" value="1"/>
</dbReference>
<dbReference type="Pfam" id="PF12833">
    <property type="entry name" value="HTH_18"/>
    <property type="match status" value="1"/>
</dbReference>
<gene>
    <name evidence="7" type="ORF">FA869_17025</name>
</gene>
<accession>A0A4U0YIN9</accession>
<protein>
    <submittedName>
        <fullName evidence="7">Helix-turn-helix transcriptional regulator</fullName>
    </submittedName>
</protein>
<evidence type="ECO:0000256" key="4">
    <source>
        <dbReference type="ARBA" id="ARBA00023163"/>
    </source>
</evidence>
<keyword evidence="4" id="KW-0804">Transcription</keyword>
<reference evidence="7 8" key="1">
    <citation type="submission" date="2019-04" db="EMBL/GenBank/DDBJ databases">
        <title>Crypto-aerobic microbial life in anoxic (sulfidic) marine sediments.</title>
        <authorList>
            <person name="Bhattacharya S."/>
            <person name="Roy C."/>
            <person name="Mondal N."/>
            <person name="Sarkar J."/>
            <person name="Mandal S."/>
            <person name="Rameez M.J."/>
            <person name="Ghosh W."/>
        </authorList>
    </citation>
    <scope>NUCLEOTIDE SEQUENCE [LARGE SCALE GENOMIC DNA]</scope>
    <source>
        <strain evidence="7 8">SBBB</strain>
    </source>
</reference>
<dbReference type="AlphaFoldDB" id="A0A4U0YIN9"/>
<dbReference type="InterPro" id="IPR009057">
    <property type="entry name" value="Homeodomain-like_sf"/>
</dbReference>
<dbReference type="InterPro" id="IPR018060">
    <property type="entry name" value="HTH_AraC"/>
</dbReference>